<dbReference type="PANTHER" id="PTHR10578">
    <property type="entry name" value="S -2-HYDROXY-ACID OXIDASE-RELATED"/>
    <property type="match status" value="1"/>
</dbReference>
<dbReference type="Gene3D" id="3.20.20.70">
    <property type="entry name" value="Aldolase class I"/>
    <property type="match status" value="1"/>
</dbReference>
<dbReference type="SUPFAM" id="SSF51395">
    <property type="entry name" value="FMN-linked oxidoreductases"/>
    <property type="match status" value="1"/>
</dbReference>
<keyword evidence="6" id="KW-1185">Reference proteome</keyword>
<evidence type="ECO:0000256" key="3">
    <source>
        <dbReference type="ARBA" id="ARBA00024042"/>
    </source>
</evidence>
<dbReference type="PANTHER" id="PTHR10578:SF85">
    <property type="entry name" value="L-LACTATE DEHYDROGENASE"/>
    <property type="match status" value="1"/>
</dbReference>
<dbReference type="EMBL" id="JAKKSL010000004">
    <property type="protein sequence ID" value="MCI2285168.1"/>
    <property type="molecule type" value="Genomic_DNA"/>
</dbReference>
<protein>
    <submittedName>
        <fullName evidence="5">L-lactate dehydrogenase</fullName>
        <ecNumber evidence="5">1.1.1.27</ecNumber>
    </submittedName>
</protein>
<dbReference type="InterPro" id="IPR013785">
    <property type="entry name" value="Aldolase_TIM"/>
</dbReference>
<dbReference type="CDD" id="cd02809">
    <property type="entry name" value="alpha_hydroxyacid_oxid_FMN"/>
    <property type="match status" value="1"/>
</dbReference>
<dbReference type="InterPro" id="IPR012133">
    <property type="entry name" value="Alpha-hydoxy_acid_DH_FMN"/>
</dbReference>
<dbReference type="RefSeq" id="WP_242287895.1">
    <property type="nucleotide sequence ID" value="NZ_JAKKSL010000004.1"/>
</dbReference>
<dbReference type="EC" id="1.1.1.27" evidence="5"/>
<evidence type="ECO:0000256" key="2">
    <source>
        <dbReference type="ARBA" id="ARBA00023002"/>
    </source>
</evidence>
<proteinExistence type="inferred from homology"/>
<evidence type="ECO:0000256" key="1">
    <source>
        <dbReference type="ARBA" id="ARBA00001917"/>
    </source>
</evidence>
<comment type="cofactor">
    <cofactor evidence="1">
        <name>FMN</name>
        <dbReference type="ChEBI" id="CHEBI:58210"/>
    </cofactor>
</comment>
<comment type="similarity">
    <text evidence="3">Belongs to the FMN-dependent alpha-hydroxy acid dehydrogenase family.</text>
</comment>
<accession>A0ABS9X4J5</accession>
<dbReference type="GO" id="GO:0004459">
    <property type="term" value="F:L-lactate dehydrogenase (NAD+) activity"/>
    <property type="evidence" value="ECO:0007669"/>
    <property type="project" value="UniProtKB-EC"/>
</dbReference>
<dbReference type="PROSITE" id="PS51349">
    <property type="entry name" value="FMN_HYDROXY_ACID_DH_2"/>
    <property type="match status" value="1"/>
</dbReference>
<keyword evidence="2 5" id="KW-0560">Oxidoreductase</keyword>
<gene>
    <name evidence="5" type="ORF">L3081_19460</name>
</gene>
<feature type="domain" description="FMN hydroxy acid dehydrogenase" evidence="4">
    <location>
        <begin position="3"/>
        <end position="384"/>
    </location>
</feature>
<dbReference type="Pfam" id="PF01070">
    <property type="entry name" value="FMN_dh"/>
    <property type="match status" value="1"/>
</dbReference>
<reference evidence="5" key="1">
    <citation type="submission" date="2022-01" db="EMBL/GenBank/DDBJ databases">
        <title>Colwellia maritima, isolated from seawater.</title>
        <authorList>
            <person name="Kristyanto S."/>
            <person name="Jung J."/>
            <person name="Jeon C.O."/>
        </authorList>
    </citation>
    <scope>NUCLEOTIDE SEQUENCE</scope>
    <source>
        <strain evidence="5">MSW7</strain>
    </source>
</reference>
<dbReference type="InterPro" id="IPR037396">
    <property type="entry name" value="FMN_HAD"/>
</dbReference>
<name>A0ABS9X4J5_9GAMM</name>
<evidence type="ECO:0000313" key="6">
    <source>
        <dbReference type="Proteomes" id="UP001139646"/>
    </source>
</evidence>
<evidence type="ECO:0000313" key="5">
    <source>
        <dbReference type="EMBL" id="MCI2285168.1"/>
    </source>
</evidence>
<dbReference type="InterPro" id="IPR008259">
    <property type="entry name" value="FMN_hydac_DH_AS"/>
</dbReference>
<comment type="caution">
    <text evidence="5">The sequence shown here is derived from an EMBL/GenBank/DDBJ whole genome shotgun (WGS) entry which is preliminary data.</text>
</comment>
<dbReference type="InterPro" id="IPR000262">
    <property type="entry name" value="FMN-dep_DH"/>
</dbReference>
<dbReference type="PROSITE" id="PS00557">
    <property type="entry name" value="FMN_HYDROXY_ACID_DH_1"/>
    <property type="match status" value="1"/>
</dbReference>
<sequence length="384" mass="42127">MSKYNVIPVSVDDYRLKAKKRLPNFLFDYIEGGANAEETLGLNTAEFRNFKLKQFVMRDVSKVDTSTTMLGEKCSMPLALAPIGMAGLFARRGEVQAAKAANKVDVPFTLSTVGVCSVEEVYNATHKPFWFQLYMLRDRDFVLEMLDRAQKNGCTTLIFTVDLPLPGLRLRDYRNGMLGGGLKGKISQAAQLATRPWWLYDIGIKGKPHTLGNLMHKVNSANDLDKYKAFVESQFDPSATWDDIAWLRKHWHGNILIKGIMEPDDARATINAGANGIVVSNHGGRQLDGTSSTISKLPAIAKAVGGQAEIYLDGGIRNGIDVVKAVALGAKGVLIGRPWVYAMAAQGEDGVNKLLTLFHHEIAAAMGLMGVNHIDEITSDLIDY</sequence>
<organism evidence="5 6">
    <name type="scientific">Colwellia maritima</name>
    <dbReference type="NCBI Taxonomy" id="2912588"/>
    <lineage>
        <taxon>Bacteria</taxon>
        <taxon>Pseudomonadati</taxon>
        <taxon>Pseudomonadota</taxon>
        <taxon>Gammaproteobacteria</taxon>
        <taxon>Alteromonadales</taxon>
        <taxon>Colwelliaceae</taxon>
        <taxon>Colwellia</taxon>
    </lineage>
</organism>
<dbReference type="PIRSF" id="PIRSF000138">
    <property type="entry name" value="Al-hdrx_acd_dh"/>
    <property type="match status" value="1"/>
</dbReference>
<dbReference type="Proteomes" id="UP001139646">
    <property type="component" value="Unassembled WGS sequence"/>
</dbReference>
<dbReference type="NCBIfam" id="NF008398">
    <property type="entry name" value="PRK11197.1"/>
    <property type="match status" value="1"/>
</dbReference>
<evidence type="ECO:0000259" key="4">
    <source>
        <dbReference type="PROSITE" id="PS51349"/>
    </source>
</evidence>